<evidence type="ECO:0000256" key="5">
    <source>
        <dbReference type="SAM" id="Phobius"/>
    </source>
</evidence>
<dbReference type="EMBL" id="AZHW01000745">
    <property type="protein sequence ID" value="ETW96767.1"/>
    <property type="molecule type" value="Genomic_DNA"/>
</dbReference>
<dbReference type="Proteomes" id="UP000019141">
    <property type="component" value="Unassembled WGS sequence"/>
</dbReference>
<reference evidence="7 8" key="1">
    <citation type="journal article" date="2014" name="Nature">
        <title>An environmental bacterial taxon with a large and distinct metabolic repertoire.</title>
        <authorList>
            <person name="Wilson M.C."/>
            <person name="Mori T."/>
            <person name="Ruckert C."/>
            <person name="Uria A.R."/>
            <person name="Helf M.J."/>
            <person name="Takada K."/>
            <person name="Gernert C."/>
            <person name="Steffens U.A."/>
            <person name="Heycke N."/>
            <person name="Schmitt S."/>
            <person name="Rinke C."/>
            <person name="Helfrich E.J."/>
            <person name="Brachmann A.O."/>
            <person name="Gurgui C."/>
            <person name="Wakimoto T."/>
            <person name="Kracht M."/>
            <person name="Crusemann M."/>
            <person name="Hentschel U."/>
            <person name="Abe I."/>
            <person name="Matsunaga S."/>
            <person name="Kalinowski J."/>
            <person name="Takeyama H."/>
            <person name="Piel J."/>
        </authorList>
    </citation>
    <scope>NUCLEOTIDE SEQUENCE [LARGE SCALE GENOMIC DNA]</scope>
    <source>
        <strain evidence="8">TSY1</strain>
    </source>
</reference>
<feature type="transmembrane region" description="Helical" evidence="5">
    <location>
        <begin position="374"/>
        <end position="391"/>
    </location>
</feature>
<feature type="transmembrane region" description="Helical" evidence="5">
    <location>
        <begin position="403"/>
        <end position="431"/>
    </location>
</feature>
<feature type="transmembrane region" description="Helical" evidence="5">
    <location>
        <begin position="443"/>
        <end position="462"/>
    </location>
</feature>
<keyword evidence="3 5" id="KW-1133">Transmembrane helix</keyword>
<feature type="transmembrane region" description="Helical" evidence="5">
    <location>
        <begin position="307"/>
        <end position="329"/>
    </location>
</feature>
<dbReference type="GO" id="GO:0005262">
    <property type="term" value="F:calcium channel activity"/>
    <property type="evidence" value="ECO:0007669"/>
    <property type="project" value="TreeGrafter"/>
</dbReference>
<dbReference type="Pfam" id="PF01699">
    <property type="entry name" value="Na_Ca_ex"/>
    <property type="match status" value="2"/>
</dbReference>
<comment type="subcellular location">
    <subcellularLocation>
        <location evidence="1">Membrane</location>
        <topology evidence="1">Multi-pass membrane protein</topology>
    </subcellularLocation>
</comment>
<evidence type="ECO:0000313" key="8">
    <source>
        <dbReference type="Proteomes" id="UP000019141"/>
    </source>
</evidence>
<evidence type="ECO:0000256" key="4">
    <source>
        <dbReference type="ARBA" id="ARBA00023136"/>
    </source>
</evidence>
<feature type="transmembrane region" description="Helical" evidence="5">
    <location>
        <begin position="349"/>
        <end position="367"/>
    </location>
</feature>
<dbReference type="Gene3D" id="1.20.1420.30">
    <property type="entry name" value="NCX, central ion-binding region"/>
    <property type="match status" value="1"/>
</dbReference>
<protein>
    <recommendedName>
        <fullName evidence="6">Sodium/calcium exchanger membrane region domain-containing protein</fullName>
    </recommendedName>
</protein>
<feature type="transmembrane region" description="Helical" evidence="5">
    <location>
        <begin position="133"/>
        <end position="154"/>
    </location>
</feature>
<feature type="transmembrane region" description="Helical" evidence="5">
    <location>
        <begin position="235"/>
        <end position="256"/>
    </location>
</feature>
<dbReference type="HOGENOM" id="CLU_007948_2_1_7"/>
<dbReference type="GO" id="GO:0008273">
    <property type="term" value="F:calcium, potassium:sodium antiporter activity"/>
    <property type="evidence" value="ECO:0007669"/>
    <property type="project" value="TreeGrafter"/>
</dbReference>
<name>W4LFJ3_ENTF1</name>
<feature type="transmembrane region" description="Helical" evidence="5">
    <location>
        <begin position="205"/>
        <end position="223"/>
    </location>
</feature>
<keyword evidence="2 5" id="KW-0812">Transmembrane</keyword>
<sequence length="463" mass="49869">MARLDCEFEIVGLVAASIAEAFGMRWRRKARPKGANLKSAFEMPILPITNLSAITQRVDHPTEAANWRLNRRPQRASNASELTGHRSSEITIFFHDALVAQMSNPHRAPLSGRRITRVVPKSHENQEWSMDLALLWLQLLGSAIIILGAANYMAKAADVVALKTGLGRTFIGVVLLATATSLPELGTGVSSITLFGEPDLAVGDAFGSNIFNLLIIGLLDLSWRKGPILSRVDISTAAVGMLGISVISIAALAIVIHGLDASLFEGYISPLSLVLFVVFMGAMYLIYRFEQNGDSNGSDESYASDSLSRAFFTYSLSALIVVAASVWLAKTGDTLAEAMGWEASFVGTQFLAFSTSLPELAASFAAIRINAPELAISNVLGSNLFNMGFILSMDELAYTNGTLWAVVSPIHVVTAVIAILMTSVVLVAIALGTRDRPSRFFTLESLILIGLYIVTSVLVFYFS</sequence>
<dbReference type="AlphaFoldDB" id="W4LFJ3"/>
<evidence type="ECO:0000256" key="2">
    <source>
        <dbReference type="ARBA" id="ARBA00022692"/>
    </source>
</evidence>
<evidence type="ECO:0000256" key="1">
    <source>
        <dbReference type="ARBA" id="ARBA00004141"/>
    </source>
</evidence>
<comment type="caution">
    <text evidence="7">The sequence shown here is derived from an EMBL/GenBank/DDBJ whole genome shotgun (WGS) entry which is preliminary data.</text>
</comment>
<accession>W4LFJ3</accession>
<evidence type="ECO:0000313" key="7">
    <source>
        <dbReference type="EMBL" id="ETW96767.1"/>
    </source>
</evidence>
<feature type="transmembrane region" description="Helical" evidence="5">
    <location>
        <begin position="268"/>
        <end position="287"/>
    </location>
</feature>
<dbReference type="InterPro" id="IPR004837">
    <property type="entry name" value="NaCa_Exmemb"/>
</dbReference>
<dbReference type="PANTHER" id="PTHR10846:SF8">
    <property type="entry name" value="INNER MEMBRANE PROTEIN YRBG"/>
    <property type="match status" value="1"/>
</dbReference>
<dbReference type="GO" id="GO:0005886">
    <property type="term" value="C:plasma membrane"/>
    <property type="evidence" value="ECO:0007669"/>
    <property type="project" value="TreeGrafter"/>
</dbReference>
<dbReference type="InterPro" id="IPR044880">
    <property type="entry name" value="NCX_ion-bd_dom_sf"/>
</dbReference>
<dbReference type="InterPro" id="IPR004481">
    <property type="entry name" value="K/Na/Ca-exchanger"/>
</dbReference>
<dbReference type="PATRIC" id="fig|1429438.4.peg.4838"/>
<proteinExistence type="predicted"/>
<organism evidence="7 8">
    <name type="scientific">Entotheonella factor</name>
    <dbReference type="NCBI Taxonomy" id="1429438"/>
    <lineage>
        <taxon>Bacteria</taxon>
        <taxon>Pseudomonadati</taxon>
        <taxon>Nitrospinota/Tectimicrobiota group</taxon>
        <taxon>Candidatus Tectimicrobiota</taxon>
        <taxon>Candidatus Entotheonellia</taxon>
        <taxon>Candidatus Entotheonellales</taxon>
        <taxon>Candidatus Entotheonellaceae</taxon>
        <taxon>Candidatus Entotheonella</taxon>
    </lineage>
</organism>
<evidence type="ECO:0000256" key="3">
    <source>
        <dbReference type="ARBA" id="ARBA00022989"/>
    </source>
</evidence>
<feature type="domain" description="Sodium/calcium exchanger membrane region" evidence="6">
    <location>
        <begin position="135"/>
        <end position="280"/>
    </location>
</feature>
<keyword evidence="8" id="KW-1185">Reference proteome</keyword>
<feature type="domain" description="Sodium/calcium exchanger membrane region" evidence="6">
    <location>
        <begin position="314"/>
        <end position="460"/>
    </location>
</feature>
<dbReference type="PANTHER" id="PTHR10846">
    <property type="entry name" value="SODIUM/POTASSIUM/CALCIUM EXCHANGER"/>
    <property type="match status" value="1"/>
</dbReference>
<gene>
    <name evidence="7" type="ORF">ETSY1_25290</name>
</gene>
<keyword evidence="4 5" id="KW-0472">Membrane</keyword>
<evidence type="ECO:0000259" key="6">
    <source>
        <dbReference type="Pfam" id="PF01699"/>
    </source>
</evidence>
<feature type="transmembrane region" description="Helical" evidence="5">
    <location>
        <begin position="166"/>
        <end position="185"/>
    </location>
</feature>
<dbReference type="GO" id="GO:0006874">
    <property type="term" value="P:intracellular calcium ion homeostasis"/>
    <property type="evidence" value="ECO:0007669"/>
    <property type="project" value="TreeGrafter"/>
</dbReference>